<keyword evidence="3" id="KW-1185">Reference proteome</keyword>
<dbReference type="SUPFAM" id="SSF56219">
    <property type="entry name" value="DNase I-like"/>
    <property type="match status" value="1"/>
</dbReference>
<dbReference type="AlphaFoldDB" id="A0A6G0W1C0"/>
<dbReference type="InterPro" id="IPR036691">
    <property type="entry name" value="Endo/exonu/phosph_ase_sf"/>
</dbReference>
<dbReference type="Pfam" id="PF03372">
    <property type="entry name" value="Exo_endo_phos"/>
    <property type="match status" value="1"/>
</dbReference>
<dbReference type="PANTHER" id="PTHR36688">
    <property type="entry name" value="ENDO/EXONUCLEASE/PHOSPHATASE DOMAIN-CONTAINING PROTEIN"/>
    <property type="match status" value="1"/>
</dbReference>
<comment type="caution">
    <text evidence="2">The sequence shown here is derived from an EMBL/GenBank/DDBJ whole genome shotgun (WGS) entry which is preliminary data.</text>
</comment>
<gene>
    <name evidence="2" type="ORF">FWK35_00024859</name>
</gene>
<evidence type="ECO:0000313" key="2">
    <source>
        <dbReference type="EMBL" id="KAF0718474.1"/>
    </source>
</evidence>
<organism evidence="2 3">
    <name type="scientific">Aphis craccivora</name>
    <name type="common">Cowpea aphid</name>
    <dbReference type="NCBI Taxonomy" id="307492"/>
    <lineage>
        <taxon>Eukaryota</taxon>
        <taxon>Metazoa</taxon>
        <taxon>Ecdysozoa</taxon>
        <taxon>Arthropoda</taxon>
        <taxon>Hexapoda</taxon>
        <taxon>Insecta</taxon>
        <taxon>Pterygota</taxon>
        <taxon>Neoptera</taxon>
        <taxon>Paraneoptera</taxon>
        <taxon>Hemiptera</taxon>
        <taxon>Sternorrhyncha</taxon>
        <taxon>Aphidomorpha</taxon>
        <taxon>Aphidoidea</taxon>
        <taxon>Aphididae</taxon>
        <taxon>Aphidini</taxon>
        <taxon>Aphis</taxon>
        <taxon>Aphis</taxon>
    </lineage>
</organism>
<proteinExistence type="predicted"/>
<accession>A0A6G0W1C0</accession>
<dbReference type="GO" id="GO:0003824">
    <property type="term" value="F:catalytic activity"/>
    <property type="evidence" value="ECO:0007669"/>
    <property type="project" value="InterPro"/>
</dbReference>
<dbReference type="PROSITE" id="PS51257">
    <property type="entry name" value="PROKAR_LIPOPROTEIN"/>
    <property type="match status" value="1"/>
</dbReference>
<sequence>MISTKLDKKRPLSGPALTIASCNIEGINSNKEELLAELCKENSCDVLCVQETHRNEGMNNPRTNGMKLVAIRPHRKYGSAIFVRSSIDVTTSQITEIDDIEILTIEVGKCTVTSIYKPPNSTFAFDKPANFDTKNIHIIIGDFNSHHTNWGYDETDNNGDKVEVWAESNRLTLIHDPKLHHHSTVVDGKKEIGRPIPHTQHRPILCKITAVIKPCDTPFLRRYNFQKADWYTFTKALDDAVTTLEPVNENYEPFTKLVKTISRKHIPRGCRIKHIPGLTPDLVETLEQYTDKYEADPFDEDTIEKGEELMNLLTE</sequence>
<dbReference type="EMBL" id="VUJU01009673">
    <property type="protein sequence ID" value="KAF0718474.1"/>
    <property type="molecule type" value="Genomic_DNA"/>
</dbReference>
<dbReference type="InterPro" id="IPR005135">
    <property type="entry name" value="Endo/exonuclease/phosphatase"/>
</dbReference>
<evidence type="ECO:0000313" key="3">
    <source>
        <dbReference type="Proteomes" id="UP000478052"/>
    </source>
</evidence>
<evidence type="ECO:0000259" key="1">
    <source>
        <dbReference type="Pfam" id="PF03372"/>
    </source>
</evidence>
<dbReference type="Proteomes" id="UP000478052">
    <property type="component" value="Unassembled WGS sequence"/>
</dbReference>
<dbReference type="PANTHER" id="PTHR36688:SF1">
    <property type="entry name" value="ENDONUCLEASE_EXONUCLEASE_PHOSPHATASE DOMAIN-CONTAINING PROTEIN"/>
    <property type="match status" value="1"/>
</dbReference>
<feature type="non-terminal residue" evidence="2">
    <location>
        <position position="315"/>
    </location>
</feature>
<dbReference type="Gene3D" id="3.60.10.10">
    <property type="entry name" value="Endonuclease/exonuclease/phosphatase"/>
    <property type="match status" value="1"/>
</dbReference>
<name>A0A6G0W1C0_APHCR</name>
<dbReference type="OrthoDB" id="6621432at2759"/>
<protein>
    <submittedName>
        <fullName evidence="2">Anaphase-promoting complex subunit 1-like</fullName>
    </submittedName>
</protein>
<feature type="domain" description="Endonuclease/exonuclease/phosphatase" evidence="1">
    <location>
        <begin position="20"/>
        <end position="160"/>
    </location>
</feature>
<reference evidence="2 3" key="1">
    <citation type="submission" date="2019-08" db="EMBL/GenBank/DDBJ databases">
        <title>Whole genome of Aphis craccivora.</title>
        <authorList>
            <person name="Voronova N.V."/>
            <person name="Shulinski R.S."/>
            <person name="Bandarenka Y.V."/>
            <person name="Zhorov D.G."/>
            <person name="Warner D."/>
        </authorList>
    </citation>
    <scope>NUCLEOTIDE SEQUENCE [LARGE SCALE GENOMIC DNA]</scope>
    <source>
        <strain evidence="2">180601</strain>
        <tissue evidence="2">Whole Body</tissue>
    </source>
</reference>
<dbReference type="InterPro" id="IPR052560">
    <property type="entry name" value="RdDP_mobile_element"/>
</dbReference>